<evidence type="ECO:0000256" key="3">
    <source>
        <dbReference type="ARBA" id="ARBA00022989"/>
    </source>
</evidence>
<organism evidence="7 8">
    <name type="scientific">Patulibacter brassicae</name>
    <dbReference type="NCBI Taxonomy" id="1705717"/>
    <lineage>
        <taxon>Bacteria</taxon>
        <taxon>Bacillati</taxon>
        <taxon>Actinomycetota</taxon>
        <taxon>Thermoleophilia</taxon>
        <taxon>Solirubrobacterales</taxon>
        <taxon>Patulibacteraceae</taxon>
        <taxon>Patulibacter</taxon>
    </lineage>
</organism>
<dbReference type="InterPro" id="IPR000412">
    <property type="entry name" value="ABC_2_transport"/>
</dbReference>
<dbReference type="Proteomes" id="UP001277761">
    <property type="component" value="Unassembled WGS sequence"/>
</dbReference>
<evidence type="ECO:0000256" key="5">
    <source>
        <dbReference type="RuleBase" id="RU361157"/>
    </source>
</evidence>
<protein>
    <recommendedName>
        <fullName evidence="5">Transport permease protein</fullName>
    </recommendedName>
</protein>
<dbReference type="Pfam" id="PF01061">
    <property type="entry name" value="ABC2_membrane"/>
    <property type="match status" value="1"/>
</dbReference>
<feature type="domain" description="ABC transmembrane type-2" evidence="6">
    <location>
        <begin position="23"/>
        <end position="258"/>
    </location>
</feature>
<feature type="transmembrane region" description="Helical" evidence="5">
    <location>
        <begin position="171"/>
        <end position="189"/>
    </location>
</feature>
<evidence type="ECO:0000313" key="8">
    <source>
        <dbReference type="Proteomes" id="UP001277761"/>
    </source>
</evidence>
<keyword evidence="5" id="KW-1003">Cell membrane</keyword>
<dbReference type="PANTHER" id="PTHR43229">
    <property type="entry name" value="NODULATION PROTEIN J"/>
    <property type="match status" value="1"/>
</dbReference>
<comment type="similarity">
    <text evidence="5">Belongs to the ABC-2 integral membrane protein family.</text>
</comment>
<name>A0ABU4VFR5_9ACTN</name>
<comment type="caution">
    <text evidence="7">The sequence shown here is derived from an EMBL/GenBank/DDBJ whole genome shotgun (WGS) entry which is preliminary data.</text>
</comment>
<feature type="transmembrane region" description="Helical" evidence="5">
    <location>
        <begin position="57"/>
        <end position="83"/>
    </location>
</feature>
<keyword evidence="5" id="KW-0813">Transport</keyword>
<evidence type="ECO:0000313" key="7">
    <source>
        <dbReference type="EMBL" id="MDX8150643.1"/>
    </source>
</evidence>
<evidence type="ECO:0000256" key="2">
    <source>
        <dbReference type="ARBA" id="ARBA00022692"/>
    </source>
</evidence>
<accession>A0ABU4VFR5</accession>
<dbReference type="PIRSF" id="PIRSF006648">
    <property type="entry name" value="DrrB"/>
    <property type="match status" value="1"/>
</dbReference>
<keyword evidence="3 5" id="KW-1133">Transmembrane helix</keyword>
<feature type="transmembrane region" description="Helical" evidence="5">
    <location>
        <begin position="23"/>
        <end position="45"/>
    </location>
</feature>
<evidence type="ECO:0000256" key="4">
    <source>
        <dbReference type="ARBA" id="ARBA00023136"/>
    </source>
</evidence>
<dbReference type="EMBL" id="JAXAVX010000001">
    <property type="protein sequence ID" value="MDX8150643.1"/>
    <property type="molecule type" value="Genomic_DNA"/>
</dbReference>
<proteinExistence type="inferred from homology"/>
<feature type="transmembrane region" description="Helical" evidence="5">
    <location>
        <begin position="140"/>
        <end position="164"/>
    </location>
</feature>
<keyword evidence="2 5" id="KW-0812">Transmembrane</keyword>
<dbReference type="InterPro" id="IPR047817">
    <property type="entry name" value="ABC2_TM_bact-type"/>
</dbReference>
<evidence type="ECO:0000259" key="6">
    <source>
        <dbReference type="PROSITE" id="PS51012"/>
    </source>
</evidence>
<comment type="subcellular location">
    <subcellularLocation>
        <location evidence="5">Cell membrane</location>
        <topology evidence="5">Multi-pass membrane protein</topology>
    </subcellularLocation>
    <subcellularLocation>
        <location evidence="1">Membrane</location>
        <topology evidence="1">Multi-pass membrane protein</topology>
    </subcellularLocation>
</comment>
<gene>
    <name evidence="7" type="ORF">SK069_03475</name>
</gene>
<dbReference type="InterPro" id="IPR051784">
    <property type="entry name" value="Nod_factor_ABC_transporter"/>
</dbReference>
<dbReference type="PROSITE" id="PS51012">
    <property type="entry name" value="ABC_TM2"/>
    <property type="match status" value="1"/>
</dbReference>
<keyword evidence="8" id="KW-1185">Reference proteome</keyword>
<sequence>MSTIAQSRHFAYRSLLTLWRQPWWIAVTLVQPIVWLVLFGALFKSVTRIPGFAGDDFIQYIAPGVIVMTAFFSAGWAGMGLLNDMQEGVVDRFLVTPATRTAQLLGRMVQGAVSVVVQALIIVVLALLMGASFPGGPLGILVLLLVSILIATAVAALSFALALVSGKEETVIAVMNFFMLPLTFLSTAFQQRQLMPDWMQTVVQFNPLNWAIDAARSVTLDVPVDLTDAGGADWGDIGLRVLWLVVLVVLCLRVTNRAFAAYQRRV</sequence>
<dbReference type="PANTHER" id="PTHR43229:SF2">
    <property type="entry name" value="NODULATION PROTEIN J"/>
    <property type="match status" value="1"/>
</dbReference>
<dbReference type="RefSeq" id="WP_319952788.1">
    <property type="nucleotide sequence ID" value="NZ_JAXAVX010000001.1"/>
</dbReference>
<dbReference type="InterPro" id="IPR013525">
    <property type="entry name" value="ABC2_TM"/>
</dbReference>
<evidence type="ECO:0000256" key="1">
    <source>
        <dbReference type="ARBA" id="ARBA00004141"/>
    </source>
</evidence>
<feature type="transmembrane region" description="Helical" evidence="5">
    <location>
        <begin position="104"/>
        <end position="128"/>
    </location>
</feature>
<feature type="transmembrane region" description="Helical" evidence="5">
    <location>
        <begin position="237"/>
        <end position="255"/>
    </location>
</feature>
<reference evidence="7 8" key="1">
    <citation type="submission" date="2023-11" db="EMBL/GenBank/DDBJ databases">
        <authorList>
            <person name="Xu M."/>
            <person name="Jiang T."/>
        </authorList>
    </citation>
    <scope>NUCLEOTIDE SEQUENCE [LARGE SCALE GENOMIC DNA]</scope>
    <source>
        <strain evidence="7 8">SD</strain>
    </source>
</reference>
<keyword evidence="4 5" id="KW-0472">Membrane</keyword>